<dbReference type="PANTHER" id="PTHR24421">
    <property type="entry name" value="NITRATE/NITRITE SENSOR PROTEIN NARX-RELATED"/>
    <property type="match status" value="1"/>
</dbReference>
<protein>
    <recommendedName>
        <fullName evidence="2">histidine kinase</fullName>
        <ecNumber evidence="2">2.7.13.3</ecNumber>
    </recommendedName>
</protein>
<keyword evidence="4" id="KW-0808">Transferase</keyword>
<dbReference type="EC" id="2.7.13.3" evidence="2"/>
<keyword evidence="10" id="KW-0472">Membrane</keyword>
<evidence type="ECO:0000256" key="3">
    <source>
        <dbReference type="ARBA" id="ARBA00022553"/>
    </source>
</evidence>
<name>A0A7K1UMH3_9MICC</name>
<dbReference type="Gene3D" id="3.30.565.10">
    <property type="entry name" value="Histidine kinase-like ATPase, C-terminal domain"/>
    <property type="match status" value="1"/>
</dbReference>
<dbReference type="Pfam" id="PF13796">
    <property type="entry name" value="Sensor"/>
    <property type="match status" value="1"/>
</dbReference>
<feature type="transmembrane region" description="Helical" evidence="10">
    <location>
        <begin position="51"/>
        <end position="71"/>
    </location>
</feature>
<proteinExistence type="predicted"/>
<keyword evidence="10" id="KW-1133">Transmembrane helix</keyword>
<dbReference type="GO" id="GO:0000155">
    <property type="term" value="F:phosphorelay sensor kinase activity"/>
    <property type="evidence" value="ECO:0007669"/>
    <property type="project" value="InterPro"/>
</dbReference>
<evidence type="ECO:0000256" key="5">
    <source>
        <dbReference type="ARBA" id="ARBA00022741"/>
    </source>
</evidence>
<keyword evidence="8" id="KW-0902">Two-component regulatory system</keyword>
<dbReference type="EMBL" id="WRPM01000102">
    <property type="protein sequence ID" value="MVT27644.1"/>
    <property type="molecule type" value="Genomic_DNA"/>
</dbReference>
<evidence type="ECO:0000313" key="13">
    <source>
        <dbReference type="Proteomes" id="UP000460157"/>
    </source>
</evidence>
<dbReference type="InterPro" id="IPR050482">
    <property type="entry name" value="Sensor_HK_TwoCompSys"/>
</dbReference>
<keyword evidence="7" id="KW-0067">ATP-binding</keyword>
<dbReference type="PANTHER" id="PTHR24421:SF10">
    <property type="entry name" value="NITRATE_NITRITE SENSOR PROTEIN NARQ"/>
    <property type="match status" value="1"/>
</dbReference>
<feature type="transmembrane region" description="Helical" evidence="10">
    <location>
        <begin position="23"/>
        <end position="45"/>
    </location>
</feature>
<feature type="transmembrane region" description="Helical" evidence="10">
    <location>
        <begin position="349"/>
        <end position="367"/>
    </location>
</feature>
<keyword evidence="13" id="KW-1185">Reference proteome</keyword>
<feature type="region of interest" description="Disordered" evidence="9">
    <location>
        <begin position="611"/>
        <end position="633"/>
    </location>
</feature>
<dbReference type="Pfam" id="PF07730">
    <property type="entry name" value="HisKA_3"/>
    <property type="match status" value="1"/>
</dbReference>
<reference evidence="12 13" key="1">
    <citation type="submission" date="2019-12" db="EMBL/GenBank/DDBJ databases">
        <title>Nesterenkonia muleiensis sp. nov., a novel actinobacterium isolated from sap of Populus euphratica.</title>
        <authorList>
            <person name="Wang R."/>
        </authorList>
    </citation>
    <scope>NUCLEOTIDE SEQUENCE [LARGE SCALE GENOMIC DNA]</scope>
    <source>
        <strain evidence="12 13">F10</strain>
    </source>
</reference>
<evidence type="ECO:0000256" key="6">
    <source>
        <dbReference type="ARBA" id="ARBA00022777"/>
    </source>
</evidence>
<dbReference type="OrthoDB" id="227596at2"/>
<evidence type="ECO:0000259" key="11">
    <source>
        <dbReference type="SMART" id="SM00387"/>
    </source>
</evidence>
<dbReference type="GO" id="GO:0046983">
    <property type="term" value="F:protein dimerization activity"/>
    <property type="evidence" value="ECO:0007669"/>
    <property type="project" value="InterPro"/>
</dbReference>
<accession>A0A7K1UMH3</accession>
<feature type="transmembrane region" description="Helical" evidence="10">
    <location>
        <begin position="177"/>
        <end position="198"/>
    </location>
</feature>
<evidence type="ECO:0000256" key="1">
    <source>
        <dbReference type="ARBA" id="ARBA00000085"/>
    </source>
</evidence>
<evidence type="ECO:0000256" key="2">
    <source>
        <dbReference type="ARBA" id="ARBA00012438"/>
    </source>
</evidence>
<dbReference type="SMART" id="SM00387">
    <property type="entry name" value="HATPase_c"/>
    <property type="match status" value="1"/>
</dbReference>
<keyword evidence="5" id="KW-0547">Nucleotide-binding</keyword>
<comment type="caution">
    <text evidence="12">The sequence shown here is derived from an EMBL/GenBank/DDBJ whole genome shotgun (WGS) entry which is preliminary data.</text>
</comment>
<dbReference type="RefSeq" id="WP_157325768.1">
    <property type="nucleotide sequence ID" value="NZ_BMFX01000008.1"/>
</dbReference>
<keyword evidence="3" id="KW-0597">Phosphoprotein</keyword>
<evidence type="ECO:0000256" key="8">
    <source>
        <dbReference type="ARBA" id="ARBA00023012"/>
    </source>
</evidence>
<dbReference type="InterPro" id="IPR011712">
    <property type="entry name" value="Sig_transdc_His_kin_sub3_dim/P"/>
</dbReference>
<feature type="transmembrane region" description="Helical" evidence="10">
    <location>
        <begin position="125"/>
        <end position="147"/>
    </location>
</feature>
<dbReference type="Pfam" id="PF02518">
    <property type="entry name" value="HATPase_c"/>
    <property type="match status" value="1"/>
</dbReference>
<organism evidence="12 13">
    <name type="scientific">Nesterenkonia alkaliphila</name>
    <dbReference type="NCBI Taxonomy" id="1463631"/>
    <lineage>
        <taxon>Bacteria</taxon>
        <taxon>Bacillati</taxon>
        <taxon>Actinomycetota</taxon>
        <taxon>Actinomycetes</taxon>
        <taxon>Micrococcales</taxon>
        <taxon>Micrococcaceae</taxon>
        <taxon>Nesterenkonia</taxon>
    </lineage>
</organism>
<feature type="transmembrane region" description="Helical" evidence="10">
    <location>
        <begin position="300"/>
        <end position="318"/>
    </location>
</feature>
<feature type="transmembrane region" description="Helical" evidence="10">
    <location>
        <begin position="379"/>
        <end position="400"/>
    </location>
</feature>
<sequence length="633" mass="67016">MNLITSHSSRGGETILRRLSRDFAYVLPGLPIAVFSFGLLLAMTVASAATLVIWLGALLLPLTLVVASGFAELDRNRLRLWGAAVAPVRYQPAGPGMTGKLRLAVDPRRWLDLIFEMLIAFPLRLITFILAVVWTLGGLAGISYFFWSIFLPDERSVIQLLELVGSSLVPERETAQYLLDAGAHFLLGAVLLLTLPTVMRGLAGLDAMLTTALLGDGGRGELFGHRADPLDAAAGSRHSASFSGTAWAWIGAGFAAVVLLAVSWPLISVLYAVNVAVAMVLVVAHCAAVVLTLRWVWPGLALSLAAAAGLMIATAPAGTGLWPWPVPVLITQCAVLTVAVLARPWYCAASAWCGGAVLTLIALFTLVEDLPSGSLGNSIVFTSISAGVVGVGVLLRLWILNAGRLEAAERTSAEQDRRRKELQERTRIARELHDVVAHSMSVISVQASTAQYRIAGLNDDARREFEEIAGSSRQALSEMRMLLSTLRAEDEVPTAPEPGLEDIEELVQTTRASGTPIRYRGLTADDDAALLASATPATALAAYRIVQEALSNALRHAPGAEVEVQLRAEADGPARRLNISVVNGPSPEELMEPAPGAGLGLSGIRERATAVGGSAEAGPTEDGGFTVQARLPL</sequence>
<comment type="catalytic activity">
    <reaction evidence="1">
        <text>ATP + protein L-histidine = ADP + protein N-phospho-L-histidine.</text>
        <dbReference type="EC" id="2.7.13.3"/>
    </reaction>
</comment>
<feature type="transmembrane region" description="Helical" evidence="10">
    <location>
        <begin position="324"/>
        <end position="342"/>
    </location>
</feature>
<dbReference type="Gene3D" id="1.20.5.1930">
    <property type="match status" value="1"/>
</dbReference>
<dbReference type="GO" id="GO:0005524">
    <property type="term" value="F:ATP binding"/>
    <property type="evidence" value="ECO:0007669"/>
    <property type="project" value="UniProtKB-KW"/>
</dbReference>
<feature type="transmembrane region" description="Helical" evidence="10">
    <location>
        <begin position="273"/>
        <end position="293"/>
    </location>
</feature>
<feature type="transmembrane region" description="Helical" evidence="10">
    <location>
        <begin position="246"/>
        <end position="267"/>
    </location>
</feature>
<dbReference type="AlphaFoldDB" id="A0A7K1UMH3"/>
<evidence type="ECO:0000256" key="4">
    <source>
        <dbReference type="ARBA" id="ARBA00022679"/>
    </source>
</evidence>
<evidence type="ECO:0000256" key="9">
    <source>
        <dbReference type="SAM" id="MobiDB-lite"/>
    </source>
</evidence>
<keyword evidence="6 12" id="KW-0418">Kinase</keyword>
<gene>
    <name evidence="12" type="ORF">GNZ21_15000</name>
</gene>
<keyword evidence="10" id="KW-0812">Transmembrane</keyword>
<dbReference type="GO" id="GO:0016020">
    <property type="term" value="C:membrane"/>
    <property type="evidence" value="ECO:0007669"/>
    <property type="project" value="InterPro"/>
</dbReference>
<dbReference type="SUPFAM" id="SSF55874">
    <property type="entry name" value="ATPase domain of HSP90 chaperone/DNA topoisomerase II/histidine kinase"/>
    <property type="match status" value="1"/>
</dbReference>
<dbReference type="InterPro" id="IPR025828">
    <property type="entry name" value="Put_sensor_dom"/>
</dbReference>
<evidence type="ECO:0000256" key="7">
    <source>
        <dbReference type="ARBA" id="ARBA00022840"/>
    </source>
</evidence>
<dbReference type="Proteomes" id="UP000460157">
    <property type="component" value="Unassembled WGS sequence"/>
</dbReference>
<dbReference type="InterPro" id="IPR003594">
    <property type="entry name" value="HATPase_dom"/>
</dbReference>
<dbReference type="CDD" id="cd16917">
    <property type="entry name" value="HATPase_UhpB-NarQ-NarX-like"/>
    <property type="match status" value="1"/>
</dbReference>
<evidence type="ECO:0000313" key="12">
    <source>
        <dbReference type="EMBL" id="MVT27644.1"/>
    </source>
</evidence>
<evidence type="ECO:0000256" key="10">
    <source>
        <dbReference type="SAM" id="Phobius"/>
    </source>
</evidence>
<dbReference type="InterPro" id="IPR036890">
    <property type="entry name" value="HATPase_C_sf"/>
</dbReference>
<feature type="domain" description="Histidine kinase/HSP90-like ATPase" evidence="11">
    <location>
        <begin position="537"/>
        <end position="633"/>
    </location>
</feature>